<feature type="coiled-coil region" evidence="1">
    <location>
        <begin position="25"/>
        <end position="52"/>
    </location>
</feature>
<organism evidence="2 3">
    <name type="scientific">Marasmius crinis-equi</name>
    <dbReference type="NCBI Taxonomy" id="585013"/>
    <lineage>
        <taxon>Eukaryota</taxon>
        <taxon>Fungi</taxon>
        <taxon>Dikarya</taxon>
        <taxon>Basidiomycota</taxon>
        <taxon>Agaricomycotina</taxon>
        <taxon>Agaricomycetes</taxon>
        <taxon>Agaricomycetidae</taxon>
        <taxon>Agaricales</taxon>
        <taxon>Marasmiineae</taxon>
        <taxon>Marasmiaceae</taxon>
        <taxon>Marasmius</taxon>
    </lineage>
</organism>
<keyword evidence="3" id="KW-1185">Reference proteome</keyword>
<keyword evidence="1" id="KW-0175">Coiled coil</keyword>
<evidence type="ECO:0008006" key="4">
    <source>
        <dbReference type="Google" id="ProtNLM"/>
    </source>
</evidence>
<dbReference type="EMBL" id="JBAHYK010000047">
    <property type="protein sequence ID" value="KAL0579826.1"/>
    <property type="molecule type" value="Genomic_DNA"/>
</dbReference>
<dbReference type="InterPro" id="IPR032675">
    <property type="entry name" value="LRR_dom_sf"/>
</dbReference>
<reference evidence="2 3" key="1">
    <citation type="submission" date="2024-02" db="EMBL/GenBank/DDBJ databases">
        <title>A draft genome for the cacao thread blight pathogen Marasmius crinis-equi.</title>
        <authorList>
            <person name="Cohen S.P."/>
            <person name="Baruah I.K."/>
            <person name="Amoako-Attah I."/>
            <person name="Bukari Y."/>
            <person name="Meinhardt L.W."/>
            <person name="Bailey B.A."/>
        </authorList>
    </citation>
    <scope>NUCLEOTIDE SEQUENCE [LARGE SCALE GENOMIC DNA]</scope>
    <source>
        <strain evidence="2 3">GH-76</strain>
    </source>
</reference>
<accession>A0ABR3FWA9</accession>
<proteinExistence type="predicted"/>
<comment type="caution">
    <text evidence="2">The sequence shown here is derived from an EMBL/GenBank/DDBJ whole genome shotgun (WGS) entry which is preliminary data.</text>
</comment>
<evidence type="ECO:0000313" key="3">
    <source>
        <dbReference type="Proteomes" id="UP001465976"/>
    </source>
</evidence>
<protein>
    <recommendedName>
        <fullName evidence="4">F-box domain-containing protein</fullName>
    </recommendedName>
</protein>
<evidence type="ECO:0000313" key="2">
    <source>
        <dbReference type="EMBL" id="KAL0579826.1"/>
    </source>
</evidence>
<evidence type="ECO:0000256" key="1">
    <source>
        <dbReference type="SAM" id="Coils"/>
    </source>
</evidence>
<dbReference type="Gene3D" id="1.20.1280.50">
    <property type="match status" value="1"/>
</dbReference>
<dbReference type="PANTHER" id="PTHR38926:SF5">
    <property type="entry name" value="F-BOX AND LEUCINE-RICH REPEAT PROTEIN 6"/>
    <property type="match status" value="1"/>
</dbReference>
<dbReference type="Gene3D" id="3.80.10.10">
    <property type="entry name" value="Ribonuclease Inhibitor"/>
    <property type="match status" value="1"/>
</dbReference>
<dbReference type="Proteomes" id="UP001465976">
    <property type="component" value="Unassembled WGS sequence"/>
</dbReference>
<sequence length="572" mass="64406">MESVDIAPHGVNMIPSRSTVTALGREMIMESIRAAENQLHNLYAQTHSLQNELNKVTADKLIVESRCRTVEDEIVHWKSLLAPIHRIAPETIIHIFELCCAGNNLTASGPSIRHTTPRLLVLSAVCARWRDLALGTPSLWTSFAVDVHGHCVSPTSLYCLTRLFIDRSRNLLLDMRVGYAIGDENNAYDFFQLLANNSRRWCSLALKITTEASYQSHFENIRGEVPELQKLALTFAGVGPATVGDFLLRAFEDAPSLHTLDLDMELASTGVLIPWSQIKDIKLRSGHVHDTLNILSKLPMAEHVSVEVLFQDQEAFVVPEVCLPKVKSLSFCIGTEPRSDADGALTDLLKHCTFSTLESLSITQLYPPMTQAWDEPWKTGCIRDLIHRSSCSLTTLHICYVPIADFDLVSILELTPALVTLHVLEGFPETYYIGNSRRKNITITSHFLRRLSVHWHETFEHAKTRFVENIIVPRLQHLELNVYYTDLDQALLINAIVSRCPSTDRLDRQLSKNDGISKLQSWLRSVKLAIQVDGDRQDTETLFLLLCFKNSGVMVDMNVVQETVYDVAEIDV</sequence>
<name>A0ABR3FWA9_9AGAR</name>
<dbReference type="PANTHER" id="PTHR38926">
    <property type="entry name" value="F-BOX DOMAIN CONTAINING PROTEIN, EXPRESSED"/>
    <property type="match status" value="1"/>
</dbReference>
<gene>
    <name evidence="2" type="ORF">V5O48_002178</name>
</gene>